<evidence type="ECO:0000256" key="4">
    <source>
        <dbReference type="ARBA" id="ARBA00022816"/>
    </source>
</evidence>
<keyword evidence="3" id="KW-0677">Repeat</keyword>
<evidence type="ECO:0000256" key="10">
    <source>
        <dbReference type="SAM" id="MobiDB-lite"/>
    </source>
</evidence>
<keyword evidence="8" id="KW-0906">Nuclear pore complex</keyword>
<dbReference type="Pfam" id="PF08911">
    <property type="entry name" value="NUP50"/>
    <property type="match status" value="1"/>
</dbReference>
<feature type="region of interest" description="Disordered" evidence="10">
    <location>
        <begin position="1"/>
        <end position="30"/>
    </location>
</feature>
<dbReference type="InterPro" id="IPR011993">
    <property type="entry name" value="PH-like_dom_sf"/>
</dbReference>
<reference evidence="13" key="1">
    <citation type="submission" date="2023-01" db="EMBL/GenBank/DDBJ databases">
        <title>Key to firefly adult light organ development and bioluminescence: homeobox transcription factors regulate luciferase expression and transportation to peroxisome.</title>
        <authorList>
            <person name="Fu X."/>
        </authorList>
    </citation>
    <scope>NUCLEOTIDE SEQUENCE [LARGE SCALE GENOMIC DNA]</scope>
</reference>
<keyword evidence="13" id="KW-1185">Reference proteome</keyword>
<keyword evidence="4" id="KW-0509">mRNA transport</keyword>
<dbReference type="SMART" id="SM00160">
    <property type="entry name" value="RanBD"/>
    <property type="match status" value="1"/>
</dbReference>
<dbReference type="EMBL" id="JARPUR010000001">
    <property type="protein sequence ID" value="KAK4886353.1"/>
    <property type="molecule type" value="Genomic_DNA"/>
</dbReference>
<feature type="compositionally biased region" description="Polar residues" evidence="10">
    <location>
        <begin position="1"/>
        <end position="14"/>
    </location>
</feature>
<evidence type="ECO:0000256" key="3">
    <source>
        <dbReference type="ARBA" id="ARBA00022737"/>
    </source>
</evidence>
<dbReference type="PANTHER" id="PTHR23138">
    <property type="entry name" value="RAN BINDING PROTEIN"/>
    <property type="match status" value="1"/>
</dbReference>
<keyword evidence="7" id="KW-0811">Translocation</keyword>
<feature type="domain" description="RanBD1" evidence="11">
    <location>
        <begin position="284"/>
        <end position="397"/>
    </location>
</feature>
<evidence type="ECO:0000256" key="5">
    <source>
        <dbReference type="ARBA" id="ARBA00022927"/>
    </source>
</evidence>
<dbReference type="GO" id="GO:0051028">
    <property type="term" value="P:mRNA transport"/>
    <property type="evidence" value="ECO:0007669"/>
    <property type="project" value="UniProtKB-KW"/>
</dbReference>
<evidence type="ECO:0000313" key="12">
    <source>
        <dbReference type="EMBL" id="KAK4886353.1"/>
    </source>
</evidence>
<dbReference type="GO" id="GO:0005643">
    <property type="term" value="C:nuclear pore"/>
    <property type="evidence" value="ECO:0007669"/>
    <property type="project" value="UniProtKB-SubCell"/>
</dbReference>
<evidence type="ECO:0000259" key="11">
    <source>
        <dbReference type="SMART" id="SM00160"/>
    </source>
</evidence>
<protein>
    <recommendedName>
        <fullName evidence="11">RanBD1 domain-containing protein</fullName>
    </recommendedName>
</protein>
<evidence type="ECO:0000256" key="1">
    <source>
        <dbReference type="ARBA" id="ARBA00004567"/>
    </source>
</evidence>
<dbReference type="Proteomes" id="UP001353858">
    <property type="component" value="Unassembled WGS sequence"/>
</dbReference>
<evidence type="ECO:0000256" key="6">
    <source>
        <dbReference type="ARBA" id="ARBA00022990"/>
    </source>
</evidence>
<dbReference type="CDD" id="cd13170">
    <property type="entry name" value="RanBD_NUP50"/>
    <property type="match status" value="1"/>
</dbReference>
<organism evidence="12 13">
    <name type="scientific">Aquatica leii</name>
    <dbReference type="NCBI Taxonomy" id="1421715"/>
    <lineage>
        <taxon>Eukaryota</taxon>
        <taxon>Metazoa</taxon>
        <taxon>Ecdysozoa</taxon>
        <taxon>Arthropoda</taxon>
        <taxon>Hexapoda</taxon>
        <taxon>Insecta</taxon>
        <taxon>Pterygota</taxon>
        <taxon>Neoptera</taxon>
        <taxon>Endopterygota</taxon>
        <taxon>Coleoptera</taxon>
        <taxon>Polyphaga</taxon>
        <taxon>Elateriformia</taxon>
        <taxon>Elateroidea</taxon>
        <taxon>Lampyridae</taxon>
        <taxon>Luciolinae</taxon>
        <taxon>Aquatica</taxon>
    </lineage>
</organism>
<evidence type="ECO:0000256" key="7">
    <source>
        <dbReference type="ARBA" id="ARBA00023010"/>
    </source>
</evidence>
<dbReference type="InterPro" id="IPR045255">
    <property type="entry name" value="RanBP1-like"/>
</dbReference>
<dbReference type="SUPFAM" id="SSF50729">
    <property type="entry name" value="PH domain-like"/>
    <property type="match status" value="1"/>
</dbReference>
<evidence type="ECO:0000256" key="9">
    <source>
        <dbReference type="ARBA" id="ARBA00023242"/>
    </source>
</evidence>
<name>A0AAN7QNM0_9COLE</name>
<evidence type="ECO:0000313" key="13">
    <source>
        <dbReference type="Proteomes" id="UP001353858"/>
    </source>
</evidence>
<keyword evidence="2" id="KW-0813">Transport</keyword>
<dbReference type="Gene3D" id="2.30.29.30">
    <property type="entry name" value="Pleckstrin-homology domain (PH domain)/Phosphotyrosine-binding domain (PTB)"/>
    <property type="match status" value="1"/>
</dbReference>
<sequence length="399" mass="44305">MAGKRTATSELNHTNWEEEEETEDAGTFAKAAEDVMKNRVIKIAKRRNPIGSLASCDEEKKSTFANFGGFGKPSSTATSSAFSFLSNLNKTEEQPKSNGLNDTSIKTVKQISSAATKPEKLPVVKEADIENSGKPKEYYAKIKGLNQSVSKWIQNHVDKNPFLNLTPIFRDYEKYLEDIESLQVHSTSTKLKENKSEVSVPSASSFTFTKSKDVVPEPSQFTFGSNSANSNKFSFGKTETNTGFTFGSSTITKPFSLANVAQPETITQENKDEEEEDLPPKAEFTPVVEEGHIYSIRCKVFVKKNDNFGDRGVGNLFLKPVPDSDKIQLIVRADTNLGHLTCNFILSKSIPMQRLGKKDVMLVCLPTPEHKPPPVPVLFRVKSSEDADELLKILEKHKK</sequence>
<gene>
    <name evidence="12" type="ORF">RN001_002624</name>
</gene>
<evidence type="ECO:0000256" key="8">
    <source>
        <dbReference type="ARBA" id="ARBA00023132"/>
    </source>
</evidence>
<comment type="subcellular location">
    <subcellularLocation>
        <location evidence="1">Nucleus</location>
        <location evidence="1">Nuclear pore complex</location>
    </subcellularLocation>
</comment>
<dbReference type="PANTHER" id="PTHR23138:SF141">
    <property type="entry name" value="NUCLEAR PORE COMPLEX PROTEIN NUP50"/>
    <property type="match status" value="1"/>
</dbReference>
<dbReference type="InterPro" id="IPR000156">
    <property type="entry name" value="Ran_bind_dom"/>
</dbReference>
<comment type="caution">
    <text evidence="12">The sequence shown here is derived from an EMBL/GenBank/DDBJ whole genome shotgun (WGS) entry which is preliminary data.</text>
</comment>
<dbReference type="InterPro" id="IPR015007">
    <property type="entry name" value="NUP2/50/61"/>
</dbReference>
<keyword evidence="6" id="KW-0007">Acetylation</keyword>
<dbReference type="Pfam" id="PF00638">
    <property type="entry name" value="Ran_BP1"/>
    <property type="match status" value="1"/>
</dbReference>
<proteinExistence type="predicted"/>
<keyword evidence="5" id="KW-0653">Protein transport</keyword>
<dbReference type="AlphaFoldDB" id="A0AAN7QNM0"/>
<keyword evidence="9" id="KW-0539">Nucleus</keyword>
<evidence type="ECO:0000256" key="2">
    <source>
        <dbReference type="ARBA" id="ARBA00022448"/>
    </source>
</evidence>
<dbReference type="GO" id="GO:0006606">
    <property type="term" value="P:protein import into nucleus"/>
    <property type="evidence" value="ECO:0007669"/>
    <property type="project" value="TreeGrafter"/>
</dbReference>
<accession>A0AAN7QNM0</accession>